<accession>A0A1Y5RBA7</accession>
<keyword evidence="3" id="KW-1185">Reference proteome</keyword>
<keyword evidence="1" id="KW-0732">Signal</keyword>
<sequence length="510" mass="53985">MKPVSISVFAILLATTLAAQTPLTAIDWLGQPVPVPIAEPLAPQLNEPPVTNGVVIPQVDVLPLGAASPDAVGLLPTSTTGLPKDLWYPSRTDDLTRLLADHSNEPIPAVQALYYTLLMAEADAPSDAPADGKFLKVRTKILMDFGAVEPALALIERAGPSTEHLFDQWLDLALLNGSEDAPCQNLRADPSLSQSYAARIYCTARAGDWQTAALTYETAAALGALTPIEVTLLAQFLDPETISDTPATVPSPSLTPLLFRLFEAIGSPLPTRGLPRAYAIADLRKTTGWKSEIEAAERLTHTGALPATRLLGLYTERTPAASGGVWDRVASIQALDDALSESSGEAVSETLSDAFEAFRSQGLEVAFAQLFSQRLQDADLSTNAQHQLFEIALLSPDYEAAMTTLTAKTPRQKFLADIARGTPTADAAHSGLEQAIATAFSSTKASPKHQALLDQGKLGQAILAAANQLDRAGSSDTGAISGALATFRAVGLEDTARRAALQLLILKETR</sequence>
<proteinExistence type="predicted"/>
<dbReference type="Proteomes" id="UP000193827">
    <property type="component" value="Unassembled WGS sequence"/>
</dbReference>
<gene>
    <name evidence="2" type="ORF">PEL8287_00517</name>
</gene>
<dbReference type="RefSeq" id="WP_235862129.1">
    <property type="nucleotide sequence ID" value="NZ_FWFL01000001.1"/>
</dbReference>
<reference evidence="2 3" key="1">
    <citation type="submission" date="2017-03" db="EMBL/GenBank/DDBJ databases">
        <authorList>
            <person name="Afonso C.L."/>
            <person name="Miller P.J."/>
            <person name="Scott M.A."/>
            <person name="Spackman E."/>
            <person name="Goraichik I."/>
            <person name="Dimitrov K.M."/>
            <person name="Suarez D.L."/>
            <person name="Swayne D.E."/>
        </authorList>
    </citation>
    <scope>NUCLEOTIDE SEQUENCE [LARGE SCALE GENOMIC DNA]</scope>
    <source>
        <strain evidence="2 3">CECT 8287</strain>
    </source>
</reference>
<feature type="signal peptide" evidence="1">
    <location>
        <begin position="1"/>
        <end position="19"/>
    </location>
</feature>
<dbReference type="EMBL" id="FWFL01000001">
    <property type="protein sequence ID" value="SLN13418.1"/>
    <property type="molecule type" value="Genomic_DNA"/>
</dbReference>
<organism evidence="2 3">
    <name type="scientific">Roseovarius litorisediminis</name>
    <dbReference type="NCBI Taxonomy" id="1312363"/>
    <lineage>
        <taxon>Bacteria</taxon>
        <taxon>Pseudomonadati</taxon>
        <taxon>Pseudomonadota</taxon>
        <taxon>Alphaproteobacteria</taxon>
        <taxon>Rhodobacterales</taxon>
        <taxon>Roseobacteraceae</taxon>
        <taxon>Roseovarius</taxon>
    </lineage>
</organism>
<protein>
    <submittedName>
        <fullName evidence="2">Uncharacterized protein</fullName>
    </submittedName>
</protein>
<evidence type="ECO:0000256" key="1">
    <source>
        <dbReference type="SAM" id="SignalP"/>
    </source>
</evidence>
<evidence type="ECO:0000313" key="3">
    <source>
        <dbReference type="Proteomes" id="UP000193827"/>
    </source>
</evidence>
<dbReference type="AlphaFoldDB" id="A0A1Y5RBA7"/>
<feature type="chain" id="PRO_5012915592" evidence="1">
    <location>
        <begin position="20"/>
        <end position="510"/>
    </location>
</feature>
<evidence type="ECO:0000313" key="2">
    <source>
        <dbReference type="EMBL" id="SLN13418.1"/>
    </source>
</evidence>
<name>A0A1Y5RBA7_9RHOB</name>